<keyword evidence="10" id="KW-0325">Glycoprotein</keyword>
<evidence type="ECO:0000256" key="3">
    <source>
        <dbReference type="ARBA" id="ARBA00011276"/>
    </source>
</evidence>
<evidence type="ECO:0000256" key="12">
    <source>
        <dbReference type="SAM" id="SignalP"/>
    </source>
</evidence>
<evidence type="ECO:0000256" key="8">
    <source>
        <dbReference type="ARBA" id="ARBA00022989"/>
    </source>
</evidence>
<keyword evidence="16" id="KW-1185">Reference proteome</keyword>
<dbReference type="EMBL" id="CAJNOC010000078">
    <property type="protein sequence ID" value="CAF0712899.1"/>
    <property type="molecule type" value="Genomic_DNA"/>
</dbReference>
<keyword evidence="8 11" id="KW-1133">Transmembrane helix</keyword>
<protein>
    <recommendedName>
        <fullName evidence="4">ER membrane protein complex subunit 1</fullName>
    </recommendedName>
</protein>
<keyword evidence="9 11" id="KW-0472">Membrane</keyword>
<proteinExistence type="inferred from homology"/>
<feature type="transmembrane region" description="Helical" evidence="11">
    <location>
        <begin position="939"/>
        <end position="958"/>
    </location>
</feature>
<evidence type="ECO:0000256" key="10">
    <source>
        <dbReference type="ARBA" id="ARBA00023180"/>
    </source>
</evidence>
<dbReference type="GO" id="GO:0072546">
    <property type="term" value="C:EMC complex"/>
    <property type="evidence" value="ECO:0007669"/>
    <property type="project" value="InterPro"/>
</dbReference>
<evidence type="ECO:0000256" key="7">
    <source>
        <dbReference type="ARBA" id="ARBA00022824"/>
    </source>
</evidence>
<evidence type="ECO:0000256" key="9">
    <source>
        <dbReference type="ARBA" id="ARBA00023136"/>
    </source>
</evidence>
<dbReference type="Pfam" id="PF07774">
    <property type="entry name" value="EMC1_C"/>
    <property type="match status" value="1"/>
</dbReference>
<feature type="chain" id="PRO_5033021565" description="ER membrane protein complex subunit 1" evidence="12">
    <location>
        <begin position="20"/>
        <end position="972"/>
    </location>
</feature>
<dbReference type="GO" id="GO:0034975">
    <property type="term" value="P:protein folding in endoplasmic reticulum"/>
    <property type="evidence" value="ECO:0007669"/>
    <property type="project" value="TreeGrafter"/>
</dbReference>
<keyword evidence="7" id="KW-0256">Endoplasmic reticulum</keyword>
<evidence type="ECO:0000256" key="5">
    <source>
        <dbReference type="ARBA" id="ARBA00022692"/>
    </source>
</evidence>
<keyword evidence="6 12" id="KW-0732">Signal</keyword>
<comment type="similarity">
    <text evidence="2">Belongs to the EMC1 family.</text>
</comment>
<evidence type="ECO:0000256" key="4">
    <source>
        <dbReference type="ARBA" id="ARBA00020824"/>
    </source>
</evidence>
<evidence type="ECO:0000256" key="2">
    <source>
        <dbReference type="ARBA" id="ARBA00007904"/>
    </source>
</evidence>
<dbReference type="InterPro" id="IPR011047">
    <property type="entry name" value="Quinoprotein_ADH-like_sf"/>
</dbReference>
<dbReference type="InterPro" id="IPR015943">
    <property type="entry name" value="WD40/YVTN_repeat-like_dom_sf"/>
</dbReference>
<dbReference type="OrthoDB" id="28092at2759"/>
<dbReference type="Gene3D" id="2.130.10.10">
    <property type="entry name" value="YVTN repeat-like/Quinoprotein amine dehydrogenase"/>
    <property type="match status" value="1"/>
</dbReference>
<comment type="caution">
    <text evidence="15">The sequence shown here is derived from an EMBL/GenBank/DDBJ whole genome shotgun (WGS) entry which is preliminary data.</text>
</comment>
<comment type="subunit">
    <text evidence="3">Component of the ER membrane protein complex (EMC).</text>
</comment>
<reference evidence="15" key="1">
    <citation type="submission" date="2021-02" db="EMBL/GenBank/DDBJ databases">
        <authorList>
            <person name="Nowell W R."/>
        </authorList>
    </citation>
    <scope>NUCLEOTIDE SEQUENCE</scope>
    <source>
        <strain evidence="15">Ploen Becks lab</strain>
    </source>
</reference>
<gene>
    <name evidence="15" type="ORF">OXX778_LOCUS1277</name>
</gene>
<dbReference type="AlphaFoldDB" id="A0A813MEK4"/>
<dbReference type="InterPro" id="IPR011678">
    <property type="entry name" value="EMC1_C"/>
</dbReference>
<dbReference type="Pfam" id="PF25293">
    <property type="entry name" value="Beta-prop_EMC1_N"/>
    <property type="match status" value="1"/>
</dbReference>
<accession>A0A813MEK4</accession>
<comment type="subcellular location">
    <subcellularLocation>
        <location evidence="1">Endoplasmic reticulum membrane</location>
        <topology evidence="1">Single-pass type I membrane protein</topology>
    </subcellularLocation>
</comment>
<dbReference type="InterPro" id="IPR058545">
    <property type="entry name" value="Beta-prop_EMC1_1st"/>
</dbReference>
<feature type="domain" description="EMC1 first beta-propeller" evidence="14">
    <location>
        <begin position="20"/>
        <end position="406"/>
    </location>
</feature>
<dbReference type="InterPro" id="IPR026895">
    <property type="entry name" value="EMC1"/>
</dbReference>
<evidence type="ECO:0000256" key="1">
    <source>
        <dbReference type="ARBA" id="ARBA00004115"/>
    </source>
</evidence>
<feature type="signal peptide" evidence="12">
    <location>
        <begin position="1"/>
        <end position="19"/>
    </location>
</feature>
<evidence type="ECO:0000256" key="6">
    <source>
        <dbReference type="ARBA" id="ARBA00022729"/>
    </source>
</evidence>
<dbReference type="PANTHER" id="PTHR21573:SF0">
    <property type="entry name" value="ER MEMBRANE PROTEIN COMPLEX SUBUNIT 1"/>
    <property type="match status" value="1"/>
</dbReference>
<keyword evidence="5 11" id="KW-0812">Transmembrane</keyword>
<dbReference type="PANTHER" id="PTHR21573">
    <property type="entry name" value="ER MEMBRANE PROTEIN COMPLEX SUBUNIT 1"/>
    <property type="match status" value="1"/>
</dbReference>
<evidence type="ECO:0000313" key="15">
    <source>
        <dbReference type="EMBL" id="CAF0712899.1"/>
    </source>
</evidence>
<feature type="domain" description="ER membrane protein complex subunit 1 C-terminal" evidence="13">
    <location>
        <begin position="767"/>
        <end position="971"/>
    </location>
</feature>
<evidence type="ECO:0000256" key="11">
    <source>
        <dbReference type="SAM" id="Phobius"/>
    </source>
</evidence>
<sequence length="972" mass="111482">MGSVRLLFLLICLPLLTLGLFEDQAGSYDWRQQYIGRPLYTKIDTNLNRLFIASEQNALACVNLKSGNIVWRKVFEIGEAGQIDHVIWALKEIVVVSNNGQRVQGFDYNRGFATWEYSLFGEQTQKQKILSVVSKKEKESYYLANNKHLCLVGSREKICIELPTDDGFVTANLFETDHGVFVIRFKDTTAQKLQYNTQLSSLLSKTILNDLESHKNLQCMNSLDSNYLSCYSDQISSIFTTEIKSGNANSLPLTIQKSILSSDREPRLAWSSKDFFLIETLSEDDGLNLYLFKKEQNENDLVLLKKIESVQAYDQVSHSQNSFLIYSKYIGKNKLNFYTFDLKKSQERTDLLISANVLNSEDILQLEASVTENKNSQLSVTVSCFFKDYSLSVFNQQGVKYFTREEALAYISTVEMVDFPLLHLQEEFEDEFGSTKQDNLITMFYKRIKTQLIMLKEFIQIDLVQKVTSLLQNSPMTKKSQSGISLDEITRDEFNLNKIIVAVTSIGKVFGIYTSANGKILWSFYLKNTIAFKFNKVRDENTIPFFVQRTAAHVPYEPQCVLISKANDQNGSLKTRVYFFNPLTGRASKDAPKEGYLVDYQVKQAFLSYQMDSHYLKPVVLFDTENRIHVFPQSSISDLQAKSSNKPTIIFSTQRENDNLNTLTGYSLSYSNEPLPEVWRLNFEDEKISAIASKLSNDRIHSHGKILGDRSVLYKYLNPNLVGVVTTGQDSQNVPYVNVYLVDTVTGSVVNSFNHKRCKGPVNIVHSENWFFYSYYNMKFRRHEVTSVELFEGDIQNNSTHFSSLDDIKPIVFSKSYIVQRSFDSMQVTLTEKGISTKDVIVACQYGVIMEIPWILIDPRRPIKMTEVEREENLLPYMPEIPLNYEFTLNYYNYVYNTRGISTAPSGLESTSLVFTYGLDIFFTRVFPSKTFDMIREDFDYFFITTLMVGLVLGTLLTKKLAAASNLKKAWK</sequence>
<evidence type="ECO:0000259" key="14">
    <source>
        <dbReference type="Pfam" id="PF25293"/>
    </source>
</evidence>
<dbReference type="Proteomes" id="UP000663879">
    <property type="component" value="Unassembled WGS sequence"/>
</dbReference>
<name>A0A813MEK4_9BILA</name>
<evidence type="ECO:0000259" key="13">
    <source>
        <dbReference type="Pfam" id="PF07774"/>
    </source>
</evidence>
<dbReference type="SUPFAM" id="SSF50998">
    <property type="entry name" value="Quinoprotein alcohol dehydrogenase-like"/>
    <property type="match status" value="1"/>
</dbReference>
<evidence type="ECO:0000313" key="16">
    <source>
        <dbReference type="Proteomes" id="UP000663879"/>
    </source>
</evidence>
<organism evidence="15 16">
    <name type="scientific">Brachionus calyciflorus</name>
    <dbReference type="NCBI Taxonomy" id="104777"/>
    <lineage>
        <taxon>Eukaryota</taxon>
        <taxon>Metazoa</taxon>
        <taxon>Spiralia</taxon>
        <taxon>Gnathifera</taxon>
        <taxon>Rotifera</taxon>
        <taxon>Eurotatoria</taxon>
        <taxon>Monogononta</taxon>
        <taxon>Pseudotrocha</taxon>
        <taxon>Ploima</taxon>
        <taxon>Brachionidae</taxon>
        <taxon>Brachionus</taxon>
    </lineage>
</organism>